<gene>
    <name evidence="4" type="ORF">WL1483_3219</name>
</gene>
<dbReference type="SUPFAM" id="SSF46689">
    <property type="entry name" value="Homeodomain-like"/>
    <property type="match status" value="1"/>
</dbReference>
<feature type="DNA-binding region" description="H-T-H motif" evidence="2">
    <location>
        <begin position="24"/>
        <end position="43"/>
    </location>
</feature>
<dbReference type="KEGG" id="asr:WL1483_3219"/>
<sequence>MDKRERIFQATQELLAEKGFHGLSMSMVAKQAAVATGTIYRYFSDKDDLLRQLHRHVHIEALAIILADHDPTQPPFEQYRRLWLNAFRVLSEDPDALRCKAQYEASPNYPEIELDVWDLWQPILDFFEQGRVTGLFIDLPPRLLSALSLDSVVHIAHLARLQVSALDEQQIDTIILASWRAILVP</sequence>
<dbReference type="InterPro" id="IPR009057">
    <property type="entry name" value="Homeodomain-like_sf"/>
</dbReference>
<evidence type="ECO:0000259" key="3">
    <source>
        <dbReference type="PROSITE" id="PS50977"/>
    </source>
</evidence>
<evidence type="ECO:0000256" key="1">
    <source>
        <dbReference type="ARBA" id="ARBA00023125"/>
    </source>
</evidence>
<dbReference type="InterPro" id="IPR023772">
    <property type="entry name" value="DNA-bd_HTH_TetR-type_CS"/>
</dbReference>
<feature type="domain" description="HTH tetR-type" evidence="3">
    <location>
        <begin position="1"/>
        <end position="61"/>
    </location>
</feature>
<evidence type="ECO:0000313" key="5">
    <source>
        <dbReference type="Proteomes" id="UP000058114"/>
    </source>
</evidence>
<accession>A0A0S2SM69</accession>
<dbReference type="GO" id="GO:0000976">
    <property type="term" value="F:transcription cis-regulatory region binding"/>
    <property type="evidence" value="ECO:0007669"/>
    <property type="project" value="TreeGrafter"/>
</dbReference>
<name>A0A0S2SM69_9GAMM</name>
<dbReference type="AlphaFoldDB" id="A0A0S2SM69"/>
<dbReference type="PANTHER" id="PTHR30055">
    <property type="entry name" value="HTH-TYPE TRANSCRIPTIONAL REGULATOR RUTR"/>
    <property type="match status" value="1"/>
</dbReference>
<dbReference type="EMBL" id="CP013067">
    <property type="protein sequence ID" value="ALP42638.1"/>
    <property type="molecule type" value="Genomic_DNA"/>
</dbReference>
<dbReference type="Pfam" id="PF22604">
    <property type="entry name" value="TetR_HI_0893_C"/>
    <property type="match status" value="1"/>
</dbReference>
<dbReference type="RefSeq" id="WP_060583543.1">
    <property type="nucleotide sequence ID" value="NZ_CP013067.1"/>
</dbReference>
<dbReference type="PRINTS" id="PR00455">
    <property type="entry name" value="HTHTETR"/>
</dbReference>
<dbReference type="InterPro" id="IPR001647">
    <property type="entry name" value="HTH_TetR"/>
</dbReference>
<dbReference type="PATRIC" id="fig|652.5.peg.246"/>
<reference evidence="5" key="1">
    <citation type="submission" date="2015-10" db="EMBL/GenBank/DDBJ databases">
        <title>Complete Genome Sequence of Aeromonas schubertii strain WL1483.</title>
        <authorList>
            <person name="Liu L."/>
        </authorList>
    </citation>
    <scope>NUCLEOTIDE SEQUENCE [LARGE SCALE GENOMIC DNA]</scope>
    <source>
        <strain evidence="5">WL1483</strain>
    </source>
</reference>
<organism evidence="4 5">
    <name type="scientific">Aeromonas schubertii</name>
    <dbReference type="NCBI Taxonomy" id="652"/>
    <lineage>
        <taxon>Bacteria</taxon>
        <taxon>Pseudomonadati</taxon>
        <taxon>Pseudomonadota</taxon>
        <taxon>Gammaproteobacteria</taxon>
        <taxon>Aeromonadales</taxon>
        <taxon>Aeromonadaceae</taxon>
        <taxon>Aeromonas</taxon>
    </lineage>
</organism>
<dbReference type="InterPro" id="IPR054422">
    <property type="entry name" value="TetR-like_HI_0893_C"/>
</dbReference>
<dbReference type="Proteomes" id="UP000058114">
    <property type="component" value="Chromosome"/>
</dbReference>
<dbReference type="PANTHER" id="PTHR30055:SF207">
    <property type="entry name" value="HTH-TYPE TRANSCRIPTIONAL REPRESSOR FATR"/>
    <property type="match status" value="1"/>
</dbReference>
<dbReference type="PROSITE" id="PS01081">
    <property type="entry name" value="HTH_TETR_1"/>
    <property type="match status" value="1"/>
</dbReference>
<protein>
    <submittedName>
        <fullName evidence="4">TetR family transcriptional regulator</fullName>
    </submittedName>
</protein>
<evidence type="ECO:0000313" key="4">
    <source>
        <dbReference type="EMBL" id="ALP42638.1"/>
    </source>
</evidence>
<evidence type="ECO:0000256" key="2">
    <source>
        <dbReference type="PROSITE-ProRule" id="PRU00335"/>
    </source>
</evidence>
<keyword evidence="1 2" id="KW-0238">DNA-binding</keyword>
<dbReference type="Pfam" id="PF00440">
    <property type="entry name" value="TetR_N"/>
    <property type="match status" value="1"/>
</dbReference>
<dbReference type="InterPro" id="IPR050109">
    <property type="entry name" value="HTH-type_TetR-like_transc_reg"/>
</dbReference>
<dbReference type="GO" id="GO:0003700">
    <property type="term" value="F:DNA-binding transcription factor activity"/>
    <property type="evidence" value="ECO:0007669"/>
    <property type="project" value="TreeGrafter"/>
</dbReference>
<dbReference type="Gene3D" id="1.10.357.10">
    <property type="entry name" value="Tetracycline Repressor, domain 2"/>
    <property type="match status" value="1"/>
</dbReference>
<reference evidence="4 5" key="2">
    <citation type="journal article" date="2016" name="Genome Announc.">
        <title>Complete Genome Sequence of the Highly Virulent Aeromonas schubertii Strain WL1483, Isolated from Diseased Snakehead Fish (Channa argus) in China.</title>
        <authorList>
            <person name="Liu L."/>
            <person name="Li N."/>
            <person name="Zhang D."/>
            <person name="Fu X."/>
            <person name="Shi C."/>
            <person name="Lin Q."/>
            <person name="Hao G."/>
        </authorList>
    </citation>
    <scope>NUCLEOTIDE SEQUENCE [LARGE SCALE GENOMIC DNA]</scope>
    <source>
        <strain evidence="4 5">WL1483</strain>
    </source>
</reference>
<dbReference type="PROSITE" id="PS50977">
    <property type="entry name" value="HTH_TETR_2"/>
    <property type="match status" value="1"/>
</dbReference>
<proteinExistence type="predicted"/>